<name>A0A7V4XR91_9BACT</name>
<dbReference type="EMBL" id="DTKL01000015">
    <property type="protein sequence ID" value="HGY93430.1"/>
    <property type="molecule type" value="Genomic_DNA"/>
</dbReference>
<reference evidence="2" key="1">
    <citation type="journal article" date="2020" name="mSystems">
        <title>Genome- and Community-Level Interaction Insights into Carbon Utilization and Element Cycling Functions of Hydrothermarchaeota in Hydrothermal Sediment.</title>
        <authorList>
            <person name="Zhou Z."/>
            <person name="Liu Y."/>
            <person name="Xu W."/>
            <person name="Pan J."/>
            <person name="Luo Z.H."/>
            <person name="Li M."/>
        </authorList>
    </citation>
    <scope>NUCLEOTIDE SEQUENCE [LARGE SCALE GENOMIC DNA]</scope>
    <source>
        <strain evidence="2">SpSt-855</strain>
    </source>
</reference>
<organism evidence="2">
    <name type="scientific">Acidobacterium capsulatum</name>
    <dbReference type="NCBI Taxonomy" id="33075"/>
    <lineage>
        <taxon>Bacteria</taxon>
        <taxon>Pseudomonadati</taxon>
        <taxon>Acidobacteriota</taxon>
        <taxon>Terriglobia</taxon>
        <taxon>Terriglobales</taxon>
        <taxon>Acidobacteriaceae</taxon>
        <taxon>Acidobacterium</taxon>
    </lineage>
</organism>
<dbReference type="GO" id="GO:0005975">
    <property type="term" value="P:carbohydrate metabolic process"/>
    <property type="evidence" value="ECO:0007669"/>
    <property type="project" value="InterPro"/>
</dbReference>
<dbReference type="AlphaFoldDB" id="A0A7V4XR91"/>
<protein>
    <submittedName>
        <fullName evidence="2">Polysaccharide deacetylase family protein</fullName>
    </submittedName>
</protein>
<dbReference type="SUPFAM" id="SSF88713">
    <property type="entry name" value="Glycoside hydrolase/deacetylase"/>
    <property type="match status" value="1"/>
</dbReference>
<dbReference type="PANTHER" id="PTHR10587">
    <property type="entry name" value="GLYCOSYL TRANSFERASE-RELATED"/>
    <property type="match status" value="1"/>
</dbReference>
<dbReference type="CDD" id="cd10917">
    <property type="entry name" value="CE4_NodB_like_6s_7s"/>
    <property type="match status" value="1"/>
</dbReference>
<dbReference type="PANTHER" id="PTHR10587:SF137">
    <property type="entry name" value="4-DEOXY-4-FORMAMIDO-L-ARABINOSE-PHOSPHOUNDECAPRENOL DEFORMYLASE ARND-RELATED"/>
    <property type="match status" value="1"/>
</dbReference>
<feature type="domain" description="NodB homology" evidence="1">
    <location>
        <begin position="44"/>
        <end position="236"/>
    </location>
</feature>
<dbReference type="Pfam" id="PF01522">
    <property type="entry name" value="Polysacc_deac_1"/>
    <property type="match status" value="1"/>
</dbReference>
<dbReference type="InterPro" id="IPR011330">
    <property type="entry name" value="Glyco_hydro/deAcase_b/a-brl"/>
</dbReference>
<dbReference type="InterPro" id="IPR002509">
    <property type="entry name" value="NODB_dom"/>
</dbReference>
<evidence type="ECO:0000313" key="2">
    <source>
        <dbReference type="EMBL" id="HGY93430.1"/>
    </source>
</evidence>
<dbReference type="Gene3D" id="3.20.20.370">
    <property type="entry name" value="Glycoside hydrolase/deacetylase"/>
    <property type="match status" value="1"/>
</dbReference>
<sequence length="242" mass="26577">MNLMETSIAAAGVAGLAVGGYFYAGIWPASQIFGRTLLAGRNPNEIALTFDDGPNDRCTLELLEILARHEVRATFFMVGQYVRQRPDIARAVRDAGHLVGNHTVTHAMLMRCSAAQVREELSGCNAMLEDALGQPVRYFRPPFGARRPYVLRHARSLGLTPVMWNVTGYDWNPRPAEEVAGILTAGIERNQKRGRASNLLLHDGGHLAMGADRSHTLRAVEMLLAQGGEGREFVTVDRWGSV</sequence>
<accession>A0A7V4XR91</accession>
<evidence type="ECO:0000259" key="1">
    <source>
        <dbReference type="PROSITE" id="PS51677"/>
    </source>
</evidence>
<proteinExistence type="predicted"/>
<dbReference type="InterPro" id="IPR050248">
    <property type="entry name" value="Polysacc_deacetylase_ArnD"/>
</dbReference>
<dbReference type="PROSITE" id="PS51677">
    <property type="entry name" value="NODB"/>
    <property type="match status" value="1"/>
</dbReference>
<gene>
    <name evidence="2" type="ORF">ENW50_01885</name>
</gene>
<comment type="caution">
    <text evidence="2">The sequence shown here is derived from an EMBL/GenBank/DDBJ whole genome shotgun (WGS) entry which is preliminary data.</text>
</comment>
<dbReference type="GO" id="GO:0016810">
    <property type="term" value="F:hydrolase activity, acting on carbon-nitrogen (but not peptide) bonds"/>
    <property type="evidence" value="ECO:0007669"/>
    <property type="project" value="InterPro"/>
</dbReference>